<proteinExistence type="inferred from homology"/>
<evidence type="ECO:0000259" key="8">
    <source>
        <dbReference type="PROSITE" id="PS50053"/>
    </source>
</evidence>
<dbReference type="PROSITE" id="PS50053">
    <property type="entry name" value="UBIQUITIN_2"/>
    <property type="match status" value="1"/>
</dbReference>
<dbReference type="Proteomes" id="UP000887565">
    <property type="component" value="Unplaced"/>
</dbReference>
<evidence type="ECO:0000256" key="4">
    <source>
        <dbReference type="ARBA" id="ARBA00022786"/>
    </source>
</evidence>
<dbReference type="InterPro" id="IPR038765">
    <property type="entry name" value="Papain-like_cys_pep_sf"/>
</dbReference>
<dbReference type="CDD" id="cd02657">
    <property type="entry name" value="Peptidase_C19A"/>
    <property type="match status" value="1"/>
</dbReference>
<keyword evidence="5 7" id="KW-0378">Hydrolase</keyword>
<dbReference type="OMA" id="FKSDAEY"/>
<dbReference type="SMART" id="SM00213">
    <property type="entry name" value="UBQ"/>
    <property type="match status" value="1"/>
</dbReference>
<feature type="domain" description="USP" evidence="9">
    <location>
        <begin position="107"/>
        <end position="480"/>
    </location>
</feature>
<keyword evidence="10" id="KW-1185">Reference proteome</keyword>
<dbReference type="WBParaSite" id="nRc.2.0.1.t24431-RA">
    <property type="protein sequence ID" value="nRc.2.0.1.t24431-RA"/>
    <property type="gene ID" value="nRc.2.0.1.g24431"/>
</dbReference>
<dbReference type="PROSITE" id="PS00299">
    <property type="entry name" value="UBIQUITIN_1"/>
    <property type="match status" value="1"/>
</dbReference>
<dbReference type="GO" id="GO:0004843">
    <property type="term" value="F:cysteine-type deubiquitinase activity"/>
    <property type="evidence" value="ECO:0007669"/>
    <property type="project" value="UniProtKB-UniRule"/>
</dbReference>
<evidence type="ECO:0000313" key="11">
    <source>
        <dbReference type="WBParaSite" id="nRc.2.0.1.t24431-RA"/>
    </source>
</evidence>
<dbReference type="EC" id="3.4.19.12" evidence="7"/>
<evidence type="ECO:0000259" key="9">
    <source>
        <dbReference type="PROSITE" id="PS50235"/>
    </source>
</evidence>
<evidence type="ECO:0000313" key="10">
    <source>
        <dbReference type="Proteomes" id="UP000887565"/>
    </source>
</evidence>
<evidence type="ECO:0000256" key="6">
    <source>
        <dbReference type="ARBA" id="ARBA00022807"/>
    </source>
</evidence>
<dbReference type="PANTHER" id="PTHR43982">
    <property type="entry name" value="UBIQUITIN CARBOXYL-TERMINAL HYDROLASE"/>
    <property type="match status" value="1"/>
</dbReference>
<dbReference type="CDD" id="cd16104">
    <property type="entry name" value="Ubl_USP14_like"/>
    <property type="match status" value="1"/>
</dbReference>
<dbReference type="Gene3D" id="3.10.20.90">
    <property type="entry name" value="Phosphatidylinositol 3-kinase Catalytic Subunit, Chain A, domain 1"/>
    <property type="match status" value="1"/>
</dbReference>
<evidence type="ECO:0000256" key="7">
    <source>
        <dbReference type="RuleBase" id="RU366025"/>
    </source>
</evidence>
<sequence>MSNYKVSIKWNKEKFDDVDLNVDDPPLIFKAQLFALTGVQPERQKILLKGKVVGDDSWSNFDGLIKNGVLFMMMGSADTLPQAPSQKHQFTEDMSEGQLARALKMPPGLRNLGNTCYMNATLQCLKTVPELRQALEQYRGNALAALGTEIGLSQADPAQALTAATRDLFDSMEKSTSPEIVPLIMVNVLHVVMPQFAEKDEHGHLRQQDANEFWLELLRMFQNKLKTHDNVNAITRYFGGTFEVTYKCKENEAEAPVTTREDFLQLSCFLSQEVKYLFSGLKSKMIEEIDKISPSLNRNAKYEKSTKIDRLPANLTVQMVRFFFKEKDRINAKILKDVKFPLILDVYEMCSDSLREKMLPNREQIKIADDKALQRQKISKMAGENIEIDVTARKEISYLPTSFDDDSGSNNSGFYDLKAVLTHKGRSSSSGHYVAWVKRAPNQWLMCDDDELRTVNDEEILKLSGGGDWHCAYLLLYGPKQTEV</sequence>
<dbReference type="SUPFAM" id="SSF54001">
    <property type="entry name" value="Cysteine proteinases"/>
    <property type="match status" value="1"/>
</dbReference>
<dbReference type="FunFam" id="3.90.70.10:FF:000032">
    <property type="entry name" value="Ubiquitin carboxyl-terminal hydrolase 14"/>
    <property type="match status" value="1"/>
</dbReference>
<dbReference type="GO" id="GO:0016579">
    <property type="term" value="P:protein deubiquitination"/>
    <property type="evidence" value="ECO:0007669"/>
    <property type="project" value="InterPro"/>
</dbReference>
<dbReference type="InterPro" id="IPR018200">
    <property type="entry name" value="USP_CS"/>
</dbReference>
<name>A0A915JFX3_ROMCU</name>
<dbReference type="GO" id="GO:0043161">
    <property type="term" value="P:proteasome-mediated ubiquitin-dependent protein catabolic process"/>
    <property type="evidence" value="ECO:0007669"/>
    <property type="project" value="InterPro"/>
</dbReference>
<dbReference type="GO" id="GO:0061136">
    <property type="term" value="P:regulation of proteasomal protein catabolic process"/>
    <property type="evidence" value="ECO:0007669"/>
    <property type="project" value="TreeGrafter"/>
</dbReference>
<evidence type="ECO:0000256" key="2">
    <source>
        <dbReference type="ARBA" id="ARBA00008739"/>
    </source>
</evidence>
<dbReference type="InterPro" id="IPR029071">
    <property type="entry name" value="Ubiquitin-like_domsf"/>
</dbReference>
<evidence type="ECO:0000256" key="3">
    <source>
        <dbReference type="ARBA" id="ARBA00022670"/>
    </source>
</evidence>
<dbReference type="InterPro" id="IPR028889">
    <property type="entry name" value="USP"/>
</dbReference>
<dbReference type="InterPro" id="IPR019954">
    <property type="entry name" value="Ubiquitin_CS"/>
</dbReference>
<dbReference type="InterPro" id="IPR001394">
    <property type="entry name" value="Peptidase_C19_UCH"/>
</dbReference>
<dbReference type="PROSITE" id="PS00972">
    <property type="entry name" value="USP_1"/>
    <property type="match status" value="1"/>
</dbReference>
<comment type="similarity">
    <text evidence="2">Belongs to the peptidase C19 family. USP14/UBP6 subfamily.</text>
</comment>
<dbReference type="Gene3D" id="3.90.70.10">
    <property type="entry name" value="Cysteine proteinases"/>
    <property type="match status" value="1"/>
</dbReference>
<dbReference type="PROSITE" id="PS50235">
    <property type="entry name" value="USP_3"/>
    <property type="match status" value="1"/>
</dbReference>
<evidence type="ECO:0000256" key="1">
    <source>
        <dbReference type="ARBA" id="ARBA00000707"/>
    </source>
</evidence>
<dbReference type="PROSITE" id="PS00973">
    <property type="entry name" value="USP_2"/>
    <property type="match status" value="1"/>
</dbReference>
<feature type="domain" description="Ubiquitin-like" evidence="8">
    <location>
        <begin position="4"/>
        <end position="56"/>
    </location>
</feature>
<dbReference type="InterPro" id="IPR000626">
    <property type="entry name" value="Ubiquitin-like_dom"/>
</dbReference>
<organism evidence="10 11">
    <name type="scientific">Romanomermis culicivorax</name>
    <name type="common">Nematode worm</name>
    <dbReference type="NCBI Taxonomy" id="13658"/>
    <lineage>
        <taxon>Eukaryota</taxon>
        <taxon>Metazoa</taxon>
        <taxon>Ecdysozoa</taxon>
        <taxon>Nematoda</taxon>
        <taxon>Enoplea</taxon>
        <taxon>Dorylaimia</taxon>
        <taxon>Mermithida</taxon>
        <taxon>Mermithoidea</taxon>
        <taxon>Mermithidae</taxon>
        <taxon>Romanomermis</taxon>
    </lineage>
</organism>
<dbReference type="PANTHER" id="PTHR43982:SF1">
    <property type="entry name" value="UBIQUITIN CARBOXYL-TERMINAL HYDROLASE 14"/>
    <property type="match status" value="1"/>
</dbReference>
<protein>
    <recommendedName>
        <fullName evidence="7">Ubiquitin carboxyl-terminal hydrolase</fullName>
        <ecNumber evidence="7">3.4.19.12</ecNumber>
    </recommendedName>
</protein>
<dbReference type="Pfam" id="PF00443">
    <property type="entry name" value="UCH"/>
    <property type="match status" value="1"/>
</dbReference>
<dbReference type="InterPro" id="IPR044635">
    <property type="entry name" value="UBP14-like"/>
</dbReference>
<dbReference type="GO" id="GO:0070628">
    <property type="term" value="F:proteasome binding"/>
    <property type="evidence" value="ECO:0007669"/>
    <property type="project" value="TreeGrafter"/>
</dbReference>
<keyword evidence="6 7" id="KW-0788">Thiol protease</keyword>
<evidence type="ECO:0000256" key="5">
    <source>
        <dbReference type="ARBA" id="ARBA00022801"/>
    </source>
</evidence>
<comment type="catalytic activity">
    <reaction evidence="1 7">
        <text>Thiol-dependent hydrolysis of ester, thioester, amide, peptide and isopeptide bonds formed by the C-terminal Gly of ubiquitin (a 76-residue protein attached to proteins as an intracellular targeting signal).</text>
        <dbReference type="EC" id="3.4.19.12"/>
    </reaction>
</comment>
<keyword evidence="3 7" id="KW-0645">Protease</keyword>
<reference evidence="11" key="1">
    <citation type="submission" date="2022-11" db="UniProtKB">
        <authorList>
            <consortium name="WormBaseParasite"/>
        </authorList>
    </citation>
    <scope>IDENTIFICATION</scope>
</reference>
<dbReference type="SUPFAM" id="SSF54236">
    <property type="entry name" value="Ubiquitin-like"/>
    <property type="match status" value="1"/>
</dbReference>
<keyword evidence="4 7" id="KW-0833">Ubl conjugation pathway</keyword>
<accession>A0A915JFX3</accession>
<dbReference type="AlphaFoldDB" id="A0A915JFX3"/>